<feature type="compositionally biased region" description="Polar residues" evidence="1">
    <location>
        <begin position="91"/>
        <end position="102"/>
    </location>
</feature>
<dbReference type="Proteomes" id="UP000694888">
    <property type="component" value="Unplaced"/>
</dbReference>
<dbReference type="GeneID" id="101850073"/>
<feature type="compositionally biased region" description="Low complexity" evidence="1">
    <location>
        <begin position="169"/>
        <end position="181"/>
    </location>
</feature>
<keyword evidence="3" id="KW-1185">Reference proteome</keyword>
<keyword evidence="2" id="KW-0472">Membrane</keyword>
<feature type="transmembrane region" description="Helical" evidence="2">
    <location>
        <begin position="319"/>
        <end position="338"/>
    </location>
</feature>
<keyword evidence="2" id="KW-1133">Transmembrane helix</keyword>
<feature type="compositionally biased region" description="Polar residues" evidence="1">
    <location>
        <begin position="111"/>
        <end position="123"/>
    </location>
</feature>
<feature type="compositionally biased region" description="Basic residues" evidence="1">
    <location>
        <begin position="58"/>
        <end position="68"/>
    </location>
</feature>
<feature type="compositionally biased region" description="Polar residues" evidence="1">
    <location>
        <begin position="131"/>
        <end position="168"/>
    </location>
</feature>
<evidence type="ECO:0000313" key="4">
    <source>
        <dbReference type="RefSeq" id="XP_012935714.2"/>
    </source>
</evidence>
<gene>
    <name evidence="4" type="primary">LOC101850073</name>
</gene>
<proteinExistence type="predicted"/>
<reference evidence="4" key="1">
    <citation type="submission" date="2025-08" db="UniProtKB">
        <authorList>
            <consortium name="RefSeq"/>
        </authorList>
    </citation>
    <scope>IDENTIFICATION</scope>
</reference>
<sequence>MIIQVLHEIIVMSTSTVMADGENILSTREPSFSDQDTLSKKSLWNTQGNALASPKMKNGVHRTPKKKSSRGDSGIDVTPEIFVSPSHEPVSDNSNHTWTQYESETRREQFTENSSENTINNDMSNEDSTKSTHPSSIDQTMSLPNTSPSHSEANVSNTPVRTNRTVRQSTSLTSSYTQSVTISTQNDNPIKQSLIDTNSEERPSPTRSPVPGYRWREIPKRLNLRLSPNDLRATRSLTGSPCMSPLRSLQASRSIDEHLNTSGGLLSPALRLSQTSLRGLPATLDQNQYQHCIVCRTCSTQANQIRPPGRHFVLKWKQIISLMLLLSILVGGGGFLFVELEKNEEHERQQTLHLFFTEFKRKYMLIGSFLKNPKHCQTPNPIPQKVQSLNFLSV</sequence>
<organism evidence="3 4">
    <name type="scientific">Aplysia californica</name>
    <name type="common">California sea hare</name>
    <dbReference type="NCBI Taxonomy" id="6500"/>
    <lineage>
        <taxon>Eukaryota</taxon>
        <taxon>Metazoa</taxon>
        <taxon>Spiralia</taxon>
        <taxon>Lophotrochozoa</taxon>
        <taxon>Mollusca</taxon>
        <taxon>Gastropoda</taxon>
        <taxon>Heterobranchia</taxon>
        <taxon>Euthyneura</taxon>
        <taxon>Tectipleura</taxon>
        <taxon>Aplysiida</taxon>
        <taxon>Aplysioidea</taxon>
        <taxon>Aplysiidae</taxon>
        <taxon>Aplysia</taxon>
    </lineage>
</organism>
<protein>
    <submittedName>
        <fullName evidence="4">Uncharacterized protein LOC101850073</fullName>
    </submittedName>
</protein>
<name>A0ABM0ZW18_APLCA</name>
<evidence type="ECO:0000256" key="1">
    <source>
        <dbReference type="SAM" id="MobiDB-lite"/>
    </source>
</evidence>
<keyword evidence="2" id="KW-0812">Transmembrane</keyword>
<feature type="region of interest" description="Disordered" evidence="1">
    <location>
        <begin position="47"/>
        <end position="214"/>
    </location>
</feature>
<evidence type="ECO:0000256" key="2">
    <source>
        <dbReference type="SAM" id="Phobius"/>
    </source>
</evidence>
<accession>A0ABM0ZW18</accession>
<evidence type="ECO:0000313" key="3">
    <source>
        <dbReference type="Proteomes" id="UP000694888"/>
    </source>
</evidence>
<feature type="compositionally biased region" description="Polar residues" evidence="1">
    <location>
        <begin position="182"/>
        <end position="197"/>
    </location>
</feature>
<dbReference type="RefSeq" id="XP_012935714.2">
    <property type="nucleotide sequence ID" value="XM_013080260.2"/>
</dbReference>